<evidence type="ECO:0000256" key="1">
    <source>
        <dbReference type="SAM" id="MobiDB-lite"/>
    </source>
</evidence>
<evidence type="ECO:0000313" key="3">
    <source>
        <dbReference type="Proteomes" id="UP000045706"/>
    </source>
</evidence>
<name>A0A0G4L2J3_VERLO</name>
<sequence>MTLRSIPESERSLSSGSSGYKPTTYEGFDRSPHARRWKRRRASRGDQVDRGTLRRDQPESSDDELTPNPPDTPTPMETRSRRRRRQETKSNQDAMSRQPRGGGEKGRAYCTQKCLLGLVRSGFLDRDCPNIALHTGHDRHDRNERRFRARKRASTHAPHPGTVQAFIRDLEHEAAVYERLRSIQGANVPVFLGAIDLRPMKKIYYYDHRVTYQRHVGGKSSYVWSGSQLAYGTNGNVLRAGRWTGVNAREAG</sequence>
<gene>
    <name evidence="2" type="ORF">BN1723_010916</name>
</gene>
<dbReference type="Proteomes" id="UP000045706">
    <property type="component" value="Unassembled WGS sequence"/>
</dbReference>
<feature type="region of interest" description="Disordered" evidence="1">
    <location>
        <begin position="1"/>
        <end position="107"/>
    </location>
</feature>
<organism evidence="2 3">
    <name type="scientific">Verticillium longisporum</name>
    <name type="common">Verticillium dahliae var. longisporum</name>
    <dbReference type="NCBI Taxonomy" id="100787"/>
    <lineage>
        <taxon>Eukaryota</taxon>
        <taxon>Fungi</taxon>
        <taxon>Dikarya</taxon>
        <taxon>Ascomycota</taxon>
        <taxon>Pezizomycotina</taxon>
        <taxon>Sordariomycetes</taxon>
        <taxon>Hypocreomycetidae</taxon>
        <taxon>Glomerellales</taxon>
        <taxon>Plectosphaerellaceae</taxon>
        <taxon>Verticillium</taxon>
    </lineage>
</organism>
<feature type="compositionally biased region" description="Low complexity" evidence="1">
    <location>
        <begin position="1"/>
        <end position="19"/>
    </location>
</feature>
<accession>A0A0G4L2J3</accession>
<protein>
    <submittedName>
        <fullName evidence="2">Uncharacterized protein</fullName>
    </submittedName>
</protein>
<dbReference type="EMBL" id="CVQI01006669">
    <property type="protein sequence ID" value="CRK16234.1"/>
    <property type="molecule type" value="Genomic_DNA"/>
</dbReference>
<evidence type="ECO:0000313" key="2">
    <source>
        <dbReference type="EMBL" id="CRK16234.1"/>
    </source>
</evidence>
<feature type="compositionally biased region" description="Basic and acidic residues" evidence="1">
    <location>
        <begin position="43"/>
        <end position="58"/>
    </location>
</feature>
<dbReference type="AlphaFoldDB" id="A0A0G4L2J3"/>
<feature type="compositionally biased region" description="Basic residues" evidence="1">
    <location>
        <begin position="33"/>
        <end position="42"/>
    </location>
</feature>
<proteinExistence type="predicted"/>
<reference evidence="3" key="1">
    <citation type="submission" date="2015-05" db="EMBL/GenBank/DDBJ databases">
        <authorList>
            <person name="Fogelqvist Johan"/>
        </authorList>
    </citation>
    <scope>NUCLEOTIDE SEQUENCE [LARGE SCALE GENOMIC DNA]</scope>
</reference>